<dbReference type="AlphaFoldDB" id="A0A9X2RFT9"/>
<evidence type="ECO:0000256" key="1">
    <source>
        <dbReference type="ARBA" id="ARBA00000085"/>
    </source>
</evidence>
<dbReference type="SMART" id="SM00388">
    <property type="entry name" value="HisKA"/>
    <property type="match status" value="1"/>
</dbReference>
<evidence type="ECO:0000256" key="4">
    <source>
        <dbReference type="ARBA" id="ARBA00022679"/>
    </source>
</evidence>
<dbReference type="InterPro" id="IPR003661">
    <property type="entry name" value="HisK_dim/P_dom"/>
</dbReference>
<comment type="catalytic activity">
    <reaction evidence="1">
        <text>ATP + protein L-histidine = ADP + protein N-phospho-L-histidine.</text>
        <dbReference type="EC" id="2.7.13.3"/>
    </reaction>
</comment>
<feature type="domain" description="Response regulatory" evidence="9">
    <location>
        <begin position="550"/>
        <end position="666"/>
    </location>
</feature>
<name>A0A9X2RFT9_9BACT</name>
<dbReference type="Pfam" id="PF00072">
    <property type="entry name" value="Response_reg"/>
    <property type="match status" value="1"/>
</dbReference>
<evidence type="ECO:0000256" key="3">
    <source>
        <dbReference type="ARBA" id="ARBA00022553"/>
    </source>
</evidence>
<dbReference type="Gene3D" id="3.30.450.20">
    <property type="entry name" value="PAS domain"/>
    <property type="match status" value="1"/>
</dbReference>
<comment type="caution">
    <text evidence="11">The sequence shown here is derived from an EMBL/GenBank/DDBJ whole genome shotgun (WGS) entry which is preliminary data.</text>
</comment>
<evidence type="ECO:0000259" key="8">
    <source>
        <dbReference type="PROSITE" id="PS50109"/>
    </source>
</evidence>
<dbReference type="Pfam" id="PF13426">
    <property type="entry name" value="PAS_9"/>
    <property type="match status" value="1"/>
</dbReference>
<dbReference type="InterPro" id="IPR011006">
    <property type="entry name" value="CheY-like_superfamily"/>
</dbReference>
<gene>
    <name evidence="11" type="ORF">NM125_10105</name>
</gene>
<protein>
    <recommendedName>
        <fullName evidence="2">histidine kinase</fullName>
        <ecNumber evidence="2">2.7.13.3</ecNumber>
    </recommendedName>
</protein>
<dbReference type="Gene3D" id="3.30.565.10">
    <property type="entry name" value="Histidine kinase-like ATPase, C-terminal domain"/>
    <property type="match status" value="1"/>
</dbReference>
<dbReference type="CDD" id="cd00156">
    <property type="entry name" value="REC"/>
    <property type="match status" value="1"/>
</dbReference>
<dbReference type="CDD" id="cd00082">
    <property type="entry name" value="HisKA"/>
    <property type="match status" value="1"/>
</dbReference>
<keyword evidence="3 6" id="KW-0597">Phosphoprotein</keyword>
<dbReference type="InterPro" id="IPR000014">
    <property type="entry name" value="PAS"/>
</dbReference>
<dbReference type="SUPFAM" id="SSF47384">
    <property type="entry name" value="Homodimeric domain of signal transducing histidine kinase"/>
    <property type="match status" value="1"/>
</dbReference>
<proteinExistence type="predicted"/>
<evidence type="ECO:0000259" key="9">
    <source>
        <dbReference type="PROSITE" id="PS50110"/>
    </source>
</evidence>
<evidence type="ECO:0000256" key="2">
    <source>
        <dbReference type="ARBA" id="ARBA00012438"/>
    </source>
</evidence>
<dbReference type="InterPro" id="IPR001789">
    <property type="entry name" value="Sig_transdc_resp-reg_receiver"/>
</dbReference>
<feature type="domain" description="Histidine kinase" evidence="8">
    <location>
        <begin position="282"/>
        <end position="510"/>
    </location>
</feature>
<keyword evidence="11" id="KW-0067">ATP-binding</keyword>
<dbReference type="GO" id="GO:0005524">
    <property type="term" value="F:ATP binding"/>
    <property type="evidence" value="ECO:0007669"/>
    <property type="project" value="UniProtKB-KW"/>
</dbReference>
<dbReference type="PROSITE" id="PS50109">
    <property type="entry name" value="HIS_KIN"/>
    <property type="match status" value="1"/>
</dbReference>
<dbReference type="CDD" id="cd16922">
    <property type="entry name" value="HATPase_EvgS-ArcB-TorS-like"/>
    <property type="match status" value="1"/>
</dbReference>
<dbReference type="NCBIfam" id="TIGR00229">
    <property type="entry name" value="sensory_box"/>
    <property type="match status" value="1"/>
</dbReference>
<dbReference type="EC" id="2.7.13.3" evidence="2"/>
<keyword evidence="11" id="KW-0547">Nucleotide-binding</keyword>
<evidence type="ECO:0000313" key="12">
    <source>
        <dbReference type="Proteomes" id="UP001139125"/>
    </source>
</evidence>
<dbReference type="InterPro" id="IPR003594">
    <property type="entry name" value="HATPase_dom"/>
</dbReference>
<dbReference type="Gene3D" id="1.10.287.130">
    <property type="match status" value="1"/>
</dbReference>
<organism evidence="11 12">
    <name type="scientific">Gracilimonas sediminicola</name>
    <dbReference type="NCBI Taxonomy" id="2952158"/>
    <lineage>
        <taxon>Bacteria</taxon>
        <taxon>Pseudomonadati</taxon>
        <taxon>Balneolota</taxon>
        <taxon>Balneolia</taxon>
        <taxon>Balneolales</taxon>
        <taxon>Balneolaceae</taxon>
        <taxon>Gracilimonas</taxon>
    </lineage>
</organism>
<dbReference type="PANTHER" id="PTHR43047">
    <property type="entry name" value="TWO-COMPONENT HISTIDINE PROTEIN KINASE"/>
    <property type="match status" value="1"/>
</dbReference>
<dbReference type="InterPro" id="IPR005467">
    <property type="entry name" value="His_kinase_dom"/>
</dbReference>
<feature type="modified residue" description="4-aspartylphosphate" evidence="6">
    <location>
        <position position="599"/>
    </location>
</feature>
<keyword evidence="5" id="KW-0418">Kinase</keyword>
<evidence type="ECO:0000256" key="6">
    <source>
        <dbReference type="PROSITE-ProRule" id="PRU00169"/>
    </source>
</evidence>
<dbReference type="Pfam" id="PF02518">
    <property type="entry name" value="HATPase_c"/>
    <property type="match status" value="1"/>
</dbReference>
<dbReference type="FunFam" id="3.30.565.10:FF:000010">
    <property type="entry name" value="Sensor histidine kinase RcsC"/>
    <property type="match status" value="1"/>
</dbReference>
<feature type="domain" description="PAS" evidence="10">
    <location>
        <begin position="136"/>
        <end position="207"/>
    </location>
</feature>
<feature type="modified residue" description="4-aspartylphosphate" evidence="6">
    <location>
        <position position="57"/>
    </location>
</feature>
<evidence type="ECO:0000259" key="10">
    <source>
        <dbReference type="PROSITE" id="PS50112"/>
    </source>
</evidence>
<dbReference type="EMBL" id="JANDBC010000002">
    <property type="protein sequence ID" value="MCP9291927.1"/>
    <property type="molecule type" value="Genomic_DNA"/>
</dbReference>
<evidence type="ECO:0000256" key="5">
    <source>
        <dbReference type="ARBA" id="ARBA00022777"/>
    </source>
</evidence>
<dbReference type="InterPro" id="IPR036890">
    <property type="entry name" value="HATPase_C_sf"/>
</dbReference>
<feature type="region of interest" description="Disordered" evidence="7">
    <location>
        <begin position="520"/>
        <end position="544"/>
    </location>
</feature>
<reference evidence="11" key="1">
    <citation type="submission" date="2022-06" db="EMBL/GenBank/DDBJ databases">
        <title>Gracilimonas sp. CAU 1638 isolated from sea sediment.</title>
        <authorList>
            <person name="Kim W."/>
        </authorList>
    </citation>
    <scope>NUCLEOTIDE SEQUENCE</scope>
    <source>
        <strain evidence="11">CAU 1638</strain>
    </source>
</reference>
<dbReference type="SMART" id="SM00387">
    <property type="entry name" value="HATPase_c"/>
    <property type="match status" value="1"/>
</dbReference>
<dbReference type="PRINTS" id="PR00344">
    <property type="entry name" value="BCTRLSENSOR"/>
</dbReference>
<dbReference type="SUPFAM" id="SSF52172">
    <property type="entry name" value="CheY-like"/>
    <property type="match status" value="2"/>
</dbReference>
<dbReference type="SUPFAM" id="SSF55785">
    <property type="entry name" value="PYP-like sensor domain (PAS domain)"/>
    <property type="match status" value="1"/>
</dbReference>
<accession>A0A9X2RFT9</accession>
<evidence type="ECO:0000313" key="11">
    <source>
        <dbReference type="EMBL" id="MCP9291927.1"/>
    </source>
</evidence>
<dbReference type="Gene3D" id="3.40.50.2300">
    <property type="match status" value="2"/>
</dbReference>
<dbReference type="GO" id="GO:0000155">
    <property type="term" value="F:phosphorelay sensor kinase activity"/>
    <property type="evidence" value="ECO:0007669"/>
    <property type="project" value="InterPro"/>
</dbReference>
<evidence type="ECO:0000256" key="7">
    <source>
        <dbReference type="SAM" id="MobiDB-lite"/>
    </source>
</evidence>
<keyword evidence="12" id="KW-1185">Reference proteome</keyword>
<dbReference type="SUPFAM" id="SSF55874">
    <property type="entry name" value="ATPase domain of HSP90 chaperone/DNA topoisomerase II/histidine kinase"/>
    <property type="match status" value="1"/>
</dbReference>
<sequence>MKDFISILFIEDTEQSNQEIKKRLHQSDFSVIPFSQNSVESLGVLLKAHKWDLIIADLDKEDLDLPYTLDVLDQQEFITPLVLIGSEIHNDVLYDAMAAGVQDYVSKDNPDRLLPVVAKEIRNLRKQRKYTQAATKNQIFDRILKKSTNEVFLMDPMSLKVIYANDTLLDNLGYTEEELFDLSAKDLIASYDVRNVFKKIAPLYRGEENSTTFQFDRKRKDGSTYPVEMHVEVTQEDTRQLLMGISFDISRQVEDAKIIAKQKQKTRELELNNKYKSQFFANVSHEMRTILNSTLLLTNILKENRYQNLKDDQLEYLQTIYHSNNSVLELLNEVLDLSKIEAGKIDIRLDEVKVSDVCERAERLFKPIAREKNLAFECNLNGIADKNLKTDRLRLDQVLNNLISNAIKFTEYGSVRLEVFTVKSDRAKQNSERVAFRVLDTGVGIPEERQKHIFKSYIQAEGSSTEKRFGGTGLGLAISKEIANLLGGEITLESEPDKGSCFTLILPSDSSDELAQQAKKGKLRIESTPEDVENHPAKLSKEETDKSQGTVLLVDDSSIHNMALKEFLGFSINKCITAESAREAYQILQEEKVDCIILDMYLPDADGKEVLDKLKSNGNYKNIPVIIYSGKSLAQSEEEELLKKADAVVQKNVNSYRKLLDSVLKTIS</sequence>
<dbReference type="CDD" id="cd00130">
    <property type="entry name" value="PAS"/>
    <property type="match status" value="1"/>
</dbReference>
<feature type="compositionally biased region" description="Basic and acidic residues" evidence="7">
    <location>
        <begin position="523"/>
        <end position="544"/>
    </location>
</feature>
<dbReference type="Pfam" id="PF00512">
    <property type="entry name" value="HisKA"/>
    <property type="match status" value="1"/>
</dbReference>
<dbReference type="Proteomes" id="UP001139125">
    <property type="component" value="Unassembled WGS sequence"/>
</dbReference>
<dbReference type="InterPro" id="IPR004358">
    <property type="entry name" value="Sig_transdc_His_kin-like_C"/>
</dbReference>
<dbReference type="SMART" id="SM00448">
    <property type="entry name" value="REC"/>
    <property type="match status" value="2"/>
</dbReference>
<keyword evidence="4" id="KW-0808">Transferase</keyword>
<feature type="domain" description="Response regulatory" evidence="9">
    <location>
        <begin position="6"/>
        <end position="122"/>
    </location>
</feature>
<dbReference type="RefSeq" id="WP_255134801.1">
    <property type="nucleotide sequence ID" value="NZ_JANDBC010000002.1"/>
</dbReference>
<dbReference type="PROSITE" id="PS50112">
    <property type="entry name" value="PAS"/>
    <property type="match status" value="1"/>
</dbReference>
<dbReference type="InterPro" id="IPR036097">
    <property type="entry name" value="HisK_dim/P_sf"/>
</dbReference>
<dbReference type="PROSITE" id="PS50110">
    <property type="entry name" value="RESPONSE_REGULATORY"/>
    <property type="match status" value="2"/>
</dbReference>
<dbReference type="InterPro" id="IPR035965">
    <property type="entry name" value="PAS-like_dom_sf"/>
</dbReference>